<accession>L7VWY7</accession>
<sequence length="72" mass="7889">MVSAEVLASVDAMTVDERFELIGYIEQSLEPELVPTAEQHGMIQGRLADMKVTRSLGLTLDEAKAAIRSSRL</sequence>
<name>L7VWY7_9BACT</name>
<dbReference type="AlphaFoldDB" id="L7VWY7"/>
<evidence type="ECO:0008006" key="2">
    <source>
        <dbReference type="Google" id="ProtNLM"/>
    </source>
</evidence>
<protein>
    <recommendedName>
        <fullName evidence="2">Addiction module component</fullName>
    </recommendedName>
</protein>
<organism evidence="1">
    <name type="scientific">uncultured bacterium A1Q1_fos_1053</name>
    <dbReference type="NCBI Taxonomy" id="1256539"/>
    <lineage>
        <taxon>Bacteria</taxon>
        <taxon>environmental samples</taxon>
    </lineage>
</organism>
<reference evidence="1" key="1">
    <citation type="submission" date="2012-09" db="EMBL/GenBank/DDBJ databases">
        <title>Metagenomic Characterization of a Microbial Community in Wastewater Detects High Levels of Antibiotic Resistance.</title>
        <authorList>
            <person name="Abrams M."/>
            <person name="Caldwell A."/>
            <person name="Vandaei E."/>
            <person name="Lee W."/>
            <person name="Perrott J."/>
            <person name="Khan S.Y."/>
            <person name="Ta J."/>
            <person name="Romero D."/>
            <person name="Nguyen V."/>
            <person name="Pourmand N."/>
            <person name="Ouverney C.C."/>
        </authorList>
    </citation>
    <scope>NUCLEOTIDE SEQUENCE</scope>
</reference>
<proteinExistence type="predicted"/>
<dbReference type="EMBL" id="JX649877">
    <property type="protein sequence ID" value="AGC71588.1"/>
    <property type="molecule type" value="Genomic_DNA"/>
</dbReference>
<evidence type="ECO:0000313" key="1">
    <source>
        <dbReference type="EMBL" id="AGC71588.1"/>
    </source>
</evidence>